<feature type="transmembrane region" description="Helical" evidence="5">
    <location>
        <begin position="278"/>
        <end position="299"/>
    </location>
</feature>
<organism evidence="6 7">
    <name type="scientific">Lacibacter cauensis</name>
    <dbReference type="NCBI Taxonomy" id="510947"/>
    <lineage>
        <taxon>Bacteria</taxon>
        <taxon>Pseudomonadati</taxon>
        <taxon>Bacteroidota</taxon>
        <taxon>Chitinophagia</taxon>
        <taxon>Chitinophagales</taxon>
        <taxon>Chitinophagaceae</taxon>
        <taxon>Lacibacter</taxon>
    </lineage>
</organism>
<reference evidence="6 7" key="1">
    <citation type="journal article" date="2015" name="Stand. Genomic Sci.">
        <title>Genomic Encyclopedia of Bacterial and Archaeal Type Strains, Phase III: the genomes of soil and plant-associated and newly described type strains.</title>
        <authorList>
            <person name="Whitman W.B."/>
            <person name="Woyke T."/>
            <person name="Klenk H.P."/>
            <person name="Zhou Y."/>
            <person name="Lilburn T.G."/>
            <person name="Beck B.J."/>
            <person name="De Vos P."/>
            <person name="Vandamme P."/>
            <person name="Eisen J.A."/>
            <person name="Garrity G."/>
            <person name="Hugenholtz P."/>
            <person name="Kyrpides N.C."/>
        </authorList>
    </citation>
    <scope>NUCLEOTIDE SEQUENCE [LARGE SCALE GENOMIC DNA]</scope>
    <source>
        <strain evidence="6 7">CGMCC 1.7271</strain>
    </source>
</reference>
<dbReference type="GO" id="GO:0005886">
    <property type="term" value="C:plasma membrane"/>
    <property type="evidence" value="ECO:0007669"/>
    <property type="project" value="TreeGrafter"/>
</dbReference>
<comment type="subcellular location">
    <subcellularLocation>
        <location evidence="1">Membrane</location>
        <topology evidence="1">Multi-pass membrane protein</topology>
    </subcellularLocation>
</comment>
<dbReference type="GO" id="GO:0034755">
    <property type="term" value="P:iron ion transmembrane transport"/>
    <property type="evidence" value="ECO:0007669"/>
    <property type="project" value="TreeGrafter"/>
</dbReference>
<feature type="transmembrane region" description="Helical" evidence="5">
    <location>
        <begin position="89"/>
        <end position="109"/>
    </location>
</feature>
<keyword evidence="7" id="KW-1185">Reference proteome</keyword>
<feature type="transmembrane region" description="Helical" evidence="5">
    <location>
        <begin position="311"/>
        <end position="328"/>
    </location>
</feature>
<protein>
    <submittedName>
        <fullName evidence="6">Mn2+/Fe2+ NRAMP family transporter</fullName>
    </submittedName>
</protein>
<comment type="caution">
    <text evidence="6">The sequence shown here is derived from an EMBL/GenBank/DDBJ whole genome shotgun (WGS) entry which is preliminary data.</text>
</comment>
<feature type="transmembrane region" description="Helical" evidence="5">
    <location>
        <begin position="12"/>
        <end position="32"/>
    </location>
</feature>
<evidence type="ECO:0000256" key="4">
    <source>
        <dbReference type="ARBA" id="ARBA00023136"/>
    </source>
</evidence>
<dbReference type="InterPro" id="IPR001046">
    <property type="entry name" value="NRAMP_fam"/>
</dbReference>
<evidence type="ECO:0000256" key="3">
    <source>
        <dbReference type="ARBA" id="ARBA00022989"/>
    </source>
</evidence>
<feature type="transmembrane region" description="Helical" evidence="5">
    <location>
        <begin position="115"/>
        <end position="135"/>
    </location>
</feature>
<accession>A0A562SGK0</accession>
<dbReference type="Proteomes" id="UP000316167">
    <property type="component" value="Unassembled WGS sequence"/>
</dbReference>
<feature type="transmembrane region" description="Helical" evidence="5">
    <location>
        <begin position="44"/>
        <end position="68"/>
    </location>
</feature>
<proteinExistence type="predicted"/>
<keyword evidence="2 5" id="KW-0812">Transmembrane</keyword>
<dbReference type="RefSeq" id="WP_242009566.1">
    <property type="nucleotide sequence ID" value="NZ_VLLE01000005.1"/>
</dbReference>
<evidence type="ECO:0000313" key="6">
    <source>
        <dbReference type="EMBL" id="TWI80382.1"/>
    </source>
</evidence>
<name>A0A562SGK0_9BACT</name>
<evidence type="ECO:0000256" key="2">
    <source>
        <dbReference type="ARBA" id="ARBA00022692"/>
    </source>
</evidence>
<feature type="transmembrane region" description="Helical" evidence="5">
    <location>
        <begin position="334"/>
        <end position="358"/>
    </location>
</feature>
<evidence type="ECO:0000256" key="5">
    <source>
        <dbReference type="SAM" id="Phobius"/>
    </source>
</evidence>
<evidence type="ECO:0000313" key="7">
    <source>
        <dbReference type="Proteomes" id="UP000316167"/>
    </source>
</evidence>
<keyword evidence="3 5" id="KW-1133">Transmembrane helix</keyword>
<dbReference type="Pfam" id="PF01566">
    <property type="entry name" value="Nramp"/>
    <property type="match status" value="1"/>
</dbReference>
<evidence type="ECO:0000256" key="1">
    <source>
        <dbReference type="ARBA" id="ARBA00004141"/>
    </source>
</evidence>
<dbReference type="GO" id="GO:0015086">
    <property type="term" value="F:cadmium ion transmembrane transporter activity"/>
    <property type="evidence" value="ECO:0007669"/>
    <property type="project" value="TreeGrafter"/>
</dbReference>
<feature type="transmembrane region" description="Helical" evidence="5">
    <location>
        <begin position="179"/>
        <end position="205"/>
    </location>
</feature>
<dbReference type="EMBL" id="VLLE01000005">
    <property type="protein sequence ID" value="TWI80382.1"/>
    <property type="molecule type" value="Genomic_DNA"/>
</dbReference>
<sequence>MTSNPSHKRIVNSAGIGAAFLMATSAIGPGFLTQTTVFTQQLMASMGFVILVSVLIDIVAQLNIWQILTANNKRGSELANEVLPGSGHVLTVLICLGGLAFNIGNISGAGLGLNILFPISVDTGSIISAVIAVVLFLSKDIAKAMDLFVKVLGFVMLGLMLYVVFFAQPAMGEVVHRTIIPSTINFTSIVTLVGGTVGGYITFAGAHRLLENKAGIPSLPEVKRSAVTGIILTACMRILLFLAVLGVLQHGAQLDAANPAASVFQSALGTIGYKLFGIVLWSAAITSVVGSAFTSVSFLKTLHPFFEKQQRIVIISFILLSTCIFLAWGKPVLILVIVGTLNGFILPFSLGLMLWIMMKKELPGYKHPQWLLWSGWLVVAVMLWMSIVTCINEIPKLF</sequence>
<feature type="transmembrane region" description="Helical" evidence="5">
    <location>
        <begin position="147"/>
        <end position="167"/>
    </location>
</feature>
<keyword evidence="4 5" id="KW-0472">Membrane</keyword>
<feature type="transmembrane region" description="Helical" evidence="5">
    <location>
        <begin position="370"/>
        <end position="394"/>
    </location>
</feature>
<dbReference type="PANTHER" id="PTHR11706">
    <property type="entry name" value="SOLUTE CARRIER PROTEIN FAMILY 11 MEMBER"/>
    <property type="match status" value="1"/>
</dbReference>
<feature type="transmembrane region" description="Helical" evidence="5">
    <location>
        <begin position="226"/>
        <end position="248"/>
    </location>
</feature>
<dbReference type="AlphaFoldDB" id="A0A562SGK0"/>
<gene>
    <name evidence="6" type="ORF">IQ13_3059</name>
</gene>
<dbReference type="PANTHER" id="PTHR11706:SF2">
    <property type="entry name" value="TRANSPORTER PROTEIN"/>
    <property type="match status" value="1"/>
</dbReference>
<dbReference type="GO" id="GO:0005384">
    <property type="term" value="F:manganese ion transmembrane transporter activity"/>
    <property type="evidence" value="ECO:0007669"/>
    <property type="project" value="TreeGrafter"/>
</dbReference>